<dbReference type="KEGG" id="hbq:QI031_26670"/>
<name>A0AAJ6P921_9CYAN</name>
<protein>
    <submittedName>
        <fullName evidence="1">Uncharacterized protein</fullName>
    </submittedName>
</protein>
<evidence type="ECO:0000313" key="2">
    <source>
        <dbReference type="Proteomes" id="UP001223520"/>
    </source>
</evidence>
<evidence type="ECO:0000313" key="1">
    <source>
        <dbReference type="EMBL" id="WGV25290.1"/>
    </source>
</evidence>
<keyword evidence="2" id="KW-1185">Reference proteome</keyword>
<dbReference type="RefSeq" id="WP_281482591.1">
    <property type="nucleotide sequence ID" value="NZ_CP124543.1"/>
</dbReference>
<dbReference type="AlphaFoldDB" id="A0AAJ6P921"/>
<gene>
    <name evidence="1" type="ORF">QI031_26670</name>
</gene>
<organism evidence="1 2">
    <name type="scientific">Halotia branconii CENA392</name>
    <dbReference type="NCBI Taxonomy" id="1539056"/>
    <lineage>
        <taxon>Bacteria</taxon>
        <taxon>Bacillati</taxon>
        <taxon>Cyanobacteriota</taxon>
        <taxon>Cyanophyceae</taxon>
        <taxon>Nostocales</taxon>
        <taxon>Nodulariaceae</taxon>
        <taxon>Halotia</taxon>
    </lineage>
</organism>
<reference evidence="1 2" key="1">
    <citation type="journal article" date="2023" name="Limnol Oceanogr Lett">
        <title>Environmental adaptations by the intertidal Antarctic cyanobacterium Halotia branconii CENA392 as revealed using long-read genome sequencing.</title>
        <authorList>
            <person name="Dextro R.B."/>
            <person name="Delbaje E."/>
            <person name="Freitas P.N.N."/>
            <person name="Geraldes V."/>
            <person name="Pinto E."/>
            <person name="Long P.F."/>
            <person name="Fiore M.F."/>
        </authorList>
    </citation>
    <scope>NUCLEOTIDE SEQUENCE [LARGE SCALE GENOMIC DNA]</scope>
    <source>
        <strain evidence="1 2">CENA392</strain>
    </source>
</reference>
<sequence length="177" mass="19095">MIIGSMLLAIAITACNSSTTSQQPPANTPAIANPLVTSSPTSPPVFLTQNATGDKPLQQQAVQVIRDYYTAINRQDYKQAYSAWEGSGTASKQSFEQFKQGFADTASVAVEVEKPGQLEGAAGSLYIKIPVTVTAITTNGTLQRFHGSYVLRRVNNVPGSTKQQRQWHLHSANITKN</sequence>
<proteinExistence type="predicted"/>
<dbReference type="EMBL" id="CP124543">
    <property type="protein sequence ID" value="WGV25290.1"/>
    <property type="molecule type" value="Genomic_DNA"/>
</dbReference>
<accession>A0AAJ6P921</accession>
<dbReference type="Proteomes" id="UP001223520">
    <property type="component" value="Chromosome"/>
</dbReference>